<comment type="similarity">
    <text evidence="1">Belongs to the oxygen-dependent FAD-linked oxidoreductase family.</text>
</comment>
<accession>A0AAE8MN50</accession>
<reference evidence="6" key="1">
    <citation type="submission" date="2018-03" db="EMBL/GenBank/DDBJ databases">
        <authorList>
            <person name="Guldener U."/>
        </authorList>
    </citation>
    <scope>NUCLEOTIDE SEQUENCE</scope>
</reference>
<sequence>MKHRILFSLALAASIYFILVAGSTVPSFFRAGYFTPPTLDYARVQTELGEHLSSTTTFAGPQNPEFPDATSRWSNWGEPTVQLVITPGEEADVSTIVKYCVKNGIEFLAYNRGYAFTSTFKSFNGVLISLVNLNRITIQPDGKSAWFQGGTDVSQVVNHLWDRGFITTTGSAQCVSLLGPGLGGGYGDQQGAHGMISDNFLQLNVVLADGSTIRVNSTCHEDLFWGLKGAGHNFGIVTSVEMNIFPRESEFWYYHNYIWRGDKLVDVFNAVNELSTNGSLPLNMAVNYGTFMMNTTITDKEPVILWTFLYSGPTEEALPYMAKFDAIEAAWDEEGQLAYPDIPVARFNSLNASLCQKFDVDKMITTAGLQVYNVTTELEIWNRFQQRIDSDPDLAASAFMVHEGYSNQAALNVDPDDSAYPFRDDYHLMMFQGILASDSTRKHDMWEWAREVKDLWNAGQPGRKPDAYVNYANGYEGPEQWYGYEPWRLEKLRRLKAKYDPKNRFRFFNPIIN</sequence>
<comment type="caution">
    <text evidence="6">The sequence shown here is derived from an EMBL/GenBank/DDBJ whole genome shotgun (WGS) entry which is preliminary data.</text>
</comment>
<evidence type="ECO:0000256" key="1">
    <source>
        <dbReference type="ARBA" id="ARBA00005466"/>
    </source>
</evidence>
<evidence type="ECO:0000313" key="7">
    <source>
        <dbReference type="Proteomes" id="UP001187734"/>
    </source>
</evidence>
<dbReference type="Pfam" id="PF01565">
    <property type="entry name" value="FAD_binding_4"/>
    <property type="match status" value="1"/>
</dbReference>
<evidence type="ECO:0000259" key="5">
    <source>
        <dbReference type="PROSITE" id="PS51387"/>
    </source>
</evidence>
<keyword evidence="7" id="KW-1185">Reference proteome</keyword>
<dbReference type="InterPro" id="IPR050416">
    <property type="entry name" value="FAD-linked_Oxidoreductase"/>
</dbReference>
<feature type="domain" description="FAD-binding PCMH-type" evidence="5">
    <location>
        <begin position="76"/>
        <end position="247"/>
    </location>
</feature>
<dbReference type="Proteomes" id="UP001187734">
    <property type="component" value="Unassembled WGS sequence"/>
</dbReference>
<dbReference type="EMBL" id="ONZP01000690">
    <property type="protein sequence ID" value="SPJ89657.1"/>
    <property type="molecule type" value="Genomic_DNA"/>
</dbReference>
<dbReference type="GO" id="GO:0016491">
    <property type="term" value="F:oxidoreductase activity"/>
    <property type="evidence" value="ECO:0007669"/>
    <property type="project" value="UniProtKB-KW"/>
</dbReference>
<dbReference type="Pfam" id="PF08031">
    <property type="entry name" value="BBE"/>
    <property type="match status" value="1"/>
</dbReference>
<organism evidence="6 7">
    <name type="scientific">Fusarium torulosum</name>
    <dbReference type="NCBI Taxonomy" id="33205"/>
    <lineage>
        <taxon>Eukaryota</taxon>
        <taxon>Fungi</taxon>
        <taxon>Dikarya</taxon>
        <taxon>Ascomycota</taxon>
        <taxon>Pezizomycotina</taxon>
        <taxon>Sordariomycetes</taxon>
        <taxon>Hypocreomycetidae</taxon>
        <taxon>Hypocreales</taxon>
        <taxon>Nectriaceae</taxon>
        <taxon>Fusarium</taxon>
    </lineage>
</organism>
<dbReference type="InterPro" id="IPR012951">
    <property type="entry name" value="BBE"/>
</dbReference>
<proteinExistence type="inferred from homology"/>
<dbReference type="AlphaFoldDB" id="A0AAE8MN50"/>
<keyword evidence="4" id="KW-0560">Oxidoreductase</keyword>
<dbReference type="InterPro" id="IPR016166">
    <property type="entry name" value="FAD-bd_PCMH"/>
</dbReference>
<dbReference type="PANTHER" id="PTHR42973:SF8">
    <property type="entry name" value="FAD-BINDING PCMH-TYPE DOMAIN-CONTAINING PROTEIN"/>
    <property type="match status" value="1"/>
</dbReference>
<dbReference type="InterPro" id="IPR006094">
    <property type="entry name" value="Oxid_FAD_bind_N"/>
</dbReference>
<dbReference type="InterPro" id="IPR036318">
    <property type="entry name" value="FAD-bd_PCMH-like_sf"/>
</dbReference>
<keyword evidence="3" id="KW-0274">FAD</keyword>
<keyword evidence="2" id="KW-0285">Flavoprotein</keyword>
<gene>
    <name evidence="6" type="ORF">FTOL_13018</name>
</gene>
<dbReference type="PROSITE" id="PS51387">
    <property type="entry name" value="FAD_PCMH"/>
    <property type="match status" value="1"/>
</dbReference>
<evidence type="ECO:0000313" key="6">
    <source>
        <dbReference type="EMBL" id="SPJ89657.1"/>
    </source>
</evidence>
<protein>
    <submittedName>
        <fullName evidence="6">Related to 6-hydroxy-D-nicotine oxidase</fullName>
    </submittedName>
</protein>
<dbReference type="GO" id="GO:0071949">
    <property type="term" value="F:FAD binding"/>
    <property type="evidence" value="ECO:0007669"/>
    <property type="project" value="InterPro"/>
</dbReference>
<evidence type="ECO:0000256" key="3">
    <source>
        <dbReference type="ARBA" id="ARBA00022827"/>
    </source>
</evidence>
<evidence type="ECO:0000256" key="2">
    <source>
        <dbReference type="ARBA" id="ARBA00022630"/>
    </source>
</evidence>
<dbReference type="Gene3D" id="3.30.465.10">
    <property type="match status" value="1"/>
</dbReference>
<name>A0AAE8MN50_9HYPO</name>
<dbReference type="Gene3D" id="3.40.462.20">
    <property type="match status" value="1"/>
</dbReference>
<dbReference type="InterPro" id="IPR016169">
    <property type="entry name" value="FAD-bd_PCMH_sub2"/>
</dbReference>
<dbReference type="SUPFAM" id="SSF56176">
    <property type="entry name" value="FAD-binding/transporter-associated domain-like"/>
    <property type="match status" value="1"/>
</dbReference>
<evidence type="ECO:0000256" key="4">
    <source>
        <dbReference type="ARBA" id="ARBA00023002"/>
    </source>
</evidence>
<dbReference type="PANTHER" id="PTHR42973">
    <property type="entry name" value="BINDING OXIDOREDUCTASE, PUTATIVE (AFU_ORTHOLOGUE AFUA_1G17690)-RELATED"/>
    <property type="match status" value="1"/>
</dbReference>